<dbReference type="Proteomes" id="UP000265663">
    <property type="component" value="Unassembled WGS sequence"/>
</dbReference>
<protein>
    <submittedName>
        <fullName evidence="1">Uncharacterized protein</fullName>
    </submittedName>
</protein>
<name>A0A3M7MCA4_9PLEO</name>
<keyword evidence="2" id="KW-1185">Reference proteome</keyword>
<dbReference type="AlphaFoldDB" id="A0A3M7MCA4"/>
<dbReference type="EMBL" id="KE747829">
    <property type="protein sequence ID" value="RMZ72092.1"/>
    <property type="molecule type" value="Genomic_DNA"/>
</dbReference>
<reference evidence="1 2" key="1">
    <citation type="journal article" date="2014" name="PLoS ONE">
        <title>De novo Genome Assembly of the Fungal Plant Pathogen Pyrenophora semeniperda.</title>
        <authorList>
            <person name="Soliai M.M."/>
            <person name="Meyer S.E."/>
            <person name="Udall J.A."/>
            <person name="Elzinga D.E."/>
            <person name="Hermansen R.A."/>
            <person name="Bodily P.M."/>
            <person name="Hart A.A."/>
            <person name="Coleman C.E."/>
        </authorList>
    </citation>
    <scope>NUCLEOTIDE SEQUENCE [LARGE SCALE GENOMIC DNA]</scope>
    <source>
        <strain evidence="1 2">CCB06</strain>
        <tissue evidence="1">Mycelium</tissue>
    </source>
</reference>
<evidence type="ECO:0000313" key="1">
    <source>
        <dbReference type="EMBL" id="RMZ72092.1"/>
    </source>
</evidence>
<accession>A0A3M7MCA4</accession>
<gene>
    <name evidence="1" type="ORF">GMOD_00007086</name>
</gene>
<evidence type="ECO:0000313" key="2">
    <source>
        <dbReference type="Proteomes" id="UP000265663"/>
    </source>
</evidence>
<proteinExistence type="predicted"/>
<organism evidence="1 2">
    <name type="scientific">Pyrenophora seminiperda CCB06</name>
    <dbReference type="NCBI Taxonomy" id="1302712"/>
    <lineage>
        <taxon>Eukaryota</taxon>
        <taxon>Fungi</taxon>
        <taxon>Dikarya</taxon>
        <taxon>Ascomycota</taxon>
        <taxon>Pezizomycotina</taxon>
        <taxon>Dothideomycetes</taxon>
        <taxon>Pleosporomycetidae</taxon>
        <taxon>Pleosporales</taxon>
        <taxon>Pleosporineae</taxon>
        <taxon>Pleosporaceae</taxon>
        <taxon>Pyrenophora</taxon>
    </lineage>
</organism>
<sequence>MVITGNANGLCAAHVHTRDLLRFPPVIVSTDVAWQSWVQSSSGISPSQALRNKTIPVSAGISSFGLALPRPPAAEPSYLVTPPQ</sequence>